<dbReference type="RefSeq" id="XP_028496827.1">
    <property type="nucleotide sequence ID" value="XM_028638476.1"/>
</dbReference>
<organism evidence="3 4">
    <name type="scientific">Verticillium nonalfalfae</name>
    <dbReference type="NCBI Taxonomy" id="1051616"/>
    <lineage>
        <taxon>Eukaryota</taxon>
        <taxon>Fungi</taxon>
        <taxon>Dikarya</taxon>
        <taxon>Ascomycota</taxon>
        <taxon>Pezizomycotina</taxon>
        <taxon>Sordariomycetes</taxon>
        <taxon>Hypocreomycetidae</taxon>
        <taxon>Glomerellales</taxon>
        <taxon>Plectosphaerellaceae</taxon>
        <taxon>Verticillium</taxon>
    </lineage>
</organism>
<dbReference type="GO" id="GO:0004525">
    <property type="term" value="F:ribonuclease III activity"/>
    <property type="evidence" value="ECO:0007669"/>
    <property type="project" value="InterPro"/>
</dbReference>
<name>A0A3M9YDX3_9PEZI</name>
<accession>A0A3M9YDX3</accession>
<dbReference type="Pfam" id="PF14622">
    <property type="entry name" value="Ribonucleas_3_3"/>
    <property type="match status" value="1"/>
</dbReference>
<reference evidence="3 4" key="1">
    <citation type="submission" date="2018-10" db="EMBL/GenBank/DDBJ databases">
        <title>Genome sequence of Verticillium nonalfalfae VnAa140.</title>
        <authorList>
            <person name="Stajich J.E."/>
            <person name="Kasson M.T."/>
        </authorList>
    </citation>
    <scope>NUCLEOTIDE SEQUENCE [LARGE SCALE GENOMIC DNA]</scope>
    <source>
        <strain evidence="3 4">VnAa140</strain>
    </source>
</reference>
<dbReference type="Proteomes" id="UP000267145">
    <property type="component" value="Unassembled WGS sequence"/>
</dbReference>
<dbReference type="InterPro" id="IPR000999">
    <property type="entry name" value="RNase_III_dom"/>
</dbReference>
<comment type="caution">
    <text evidence="3">The sequence shown here is derived from an EMBL/GenBank/DDBJ whole genome shotgun (WGS) entry which is preliminary data.</text>
</comment>
<feature type="domain" description="RNase III" evidence="2">
    <location>
        <begin position="157"/>
        <end position="304"/>
    </location>
</feature>
<proteinExistence type="predicted"/>
<dbReference type="InterPro" id="IPR036389">
    <property type="entry name" value="RNase_III_sf"/>
</dbReference>
<feature type="region of interest" description="Disordered" evidence="1">
    <location>
        <begin position="70"/>
        <end position="104"/>
    </location>
</feature>
<dbReference type="GeneID" id="39607993"/>
<dbReference type="GO" id="GO:0003735">
    <property type="term" value="F:structural constituent of ribosome"/>
    <property type="evidence" value="ECO:0007669"/>
    <property type="project" value="InterPro"/>
</dbReference>
<dbReference type="AlphaFoldDB" id="A0A3M9YDX3"/>
<dbReference type="PANTHER" id="PTHR28160:SF1">
    <property type="entry name" value="LARGE RIBOSOMAL SUBUNIT PROTEIN ML57"/>
    <property type="match status" value="1"/>
</dbReference>
<dbReference type="EMBL" id="RBVV01000024">
    <property type="protein sequence ID" value="RNJ58669.1"/>
    <property type="molecule type" value="Genomic_DNA"/>
</dbReference>
<feature type="compositionally biased region" description="Basic and acidic residues" evidence="1">
    <location>
        <begin position="85"/>
        <end position="101"/>
    </location>
</feature>
<dbReference type="GO" id="GO:0005762">
    <property type="term" value="C:mitochondrial large ribosomal subunit"/>
    <property type="evidence" value="ECO:0007669"/>
    <property type="project" value="InterPro"/>
</dbReference>
<evidence type="ECO:0000313" key="3">
    <source>
        <dbReference type="EMBL" id="RNJ58669.1"/>
    </source>
</evidence>
<dbReference type="CDD" id="cd00593">
    <property type="entry name" value="RIBOc"/>
    <property type="match status" value="1"/>
</dbReference>
<dbReference type="GO" id="GO:0032543">
    <property type="term" value="P:mitochondrial translation"/>
    <property type="evidence" value="ECO:0007669"/>
    <property type="project" value="InterPro"/>
</dbReference>
<dbReference type="GO" id="GO:0006396">
    <property type="term" value="P:RNA processing"/>
    <property type="evidence" value="ECO:0007669"/>
    <property type="project" value="InterPro"/>
</dbReference>
<dbReference type="SUPFAM" id="SSF69065">
    <property type="entry name" value="RNase III domain-like"/>
    <property type="match status" value="1"/>
</dbReference>
<dbReference type="Gene3D" id="1.10.1520.10">
    <property type="entry name" value="Ribonuclease III domain"/>
    <property type="match status" value="1"/>
</dbReference>
<feature type="compositionally biased region" description="Polar residues" evidence="1">
    <location>
        <begin position="70"/>
        <end position="84"/>
    </location>
</feature>
<evidence type="ECO:0000313" key="4">
    <source>
        <dbReference type="Proteomes" id="UP000267145"/>
    </source>
</evidence>
<keyword evidence="4" id="KW-1185">Reference proteome</keyword>
<sequence>MFLPRALAPYRPYDQPKHHAFAIPDIIGTMATNNPRSAAFAVSKRALQHCRTSRTASSSPALQCARTFATTPAKAQNESSSKIDQLSRRVEDSERPDDLKSQRPRWSYTPEAMKAPFSPHITKKPSRSVWHVNSDPKKLDQMYVRFLGRDGDKLLPEEIKWLAVTHKSFDYGRRGFNDRLAFLGRQAVVLEVAQSILSAAPKPGAVVADEFNRQPFEHPALARLDNFNAQLPHDVVSREKIEQLAIDVGLDKVLRWKPRLPENLAGSGVQVVLNGAVHAIIGAISLQHGAEVAGKIVRERILSQLALQ</sequence>
<gene>
    <name evidence="3" type="ORF">D7B24_004304</name>
</gene>
<dbReference type="InterPro" id="IPR040030">
    <property type="entry name" value="Ribosomal_mL57"/>
</dbReference>
<protein>
    <recommendedName>
        <fullName evidence="2">RNase III domain-containing protein</fullName>
    </recommendedName>
</protein>
<evidence type="ECO:0000259" key="2">
    <source>
        <dbReference type="Pfam" id="PF14622"/>
    </source>
</evidence>
<evidence type="ECO:0000256" key="1">
    <source>
        <dbReference type="SAM" id="MobiDB-lite"/>
    </source>
</evidence>
<dbReference type="FunFam" id="1.10.1520.10:FF:000018">
    <property type="entry name" value="RNase III domain protein"/>
    <property type="match status" value="1"/>
</dbReference>
<dbReference type="PANTHER" id="PTHR28160">
    <property type="entry name" value="54S RIBOSOMAL PROTEIN L15, MITOCHONDRIAL"/>
    <property type="match status" value="1"/>
</dbReference>